<dbReference type="EMBL" id="CAJNOU010001329">
    <property type="protein sequence ID" value="CAF1188299.1"/>
    <property type="molecule type" value="Genomic_DNA"/>
</dbReference>
<dbReference type="Proteomes" id="UP000663874">
    <property type="component" value="Unassembled WGS sequence"/>
</dbReference>
<evidence type="ECO:0000313" key="5">
    <source>
        <dbReference type="EMBL" id="CAF3868977.1"/>
    </source>
</evidence>
<evidence type="ECO:0000313" key="1">
    <source>
        <dbReference type="EMBL" id="CAF1188299.1"/>
    </source>
</evidence>
<evidence type="ECO:0000313" key="3">
    <source>
        <dbReference type="EMBL" id="CAF1410060.1"/>
    </source>
</evidence>
<dbReference type="Proteomes" id="UP000663882">
    <property type="component" value="Unassembled WGS sequence"/>
</dbReference>
<organism evidence="6 7">
    <name type="scientific">Rotaria sordida</name>
    <dbReference type="NCBI Taxonomy" id="392033"/>
    <lineage>
        <taxon>Eukaryota</taxon>
        <taxon>Metazoa</taxon>
        <taxon>Spiralia</taxon>
        <taxon>Gnathifera</taxon>
        <taxon>Rotifera</taxon>
        <taxon>Eurotatoria</taxon>
        <taxon>Bdelloidea</taxon>
        <taxon>Philodinida</taxon>
        <taxon>Philodinidae</taxon>
        <taxon>Rotaria</taxon>
    </lineage>
</organism>
<evidence type="ECO:0000313" key="2">
    <source>
        <dbReference type="EMBL" id="CAF1376348.1"/>
    </source>
</evidence>
<dbReference type="EMBL" id="CAJNOO010004294">
    <property type="protein sequence ID" value="CAF1376348.1"/>
    <property type="molecule type" value="Genomic_DNA"/>
</dbReference>
<gene>
    <name evidence="4" type="ORF">FNK824_LOCUS6512</name>
    <name evidence="6" type="ORF">JBS370_LOCUS24263</name>
    <name evidence="5" type="ORF">OTI717_LOCUS22116</name>
    <name evidence="2" type="ORF">RFH988_LOCUS33610</name>
    <name evidence="1" type="ORF">SEV965_LOCUS20445</name>
    <name evidence="3" type="ORF">ZHD862_LOCUS33499</name>
</gene>
<dbReference type="Proteomes" id="UP000663889">
    <property type="component" value="Unassembled WGS sequence"/>
</dbReference>
<dbReference type="EMBL" id="CAJOBD010003752">
    <property type="protein sequence ID" value="CAF3964250.1"/>
    <property type="molecule type" value="Genomic_DNA"/>
</dbReference>
<comment type="caution">
    <text evidence="6">The sequence shown here is derived from an EMBL/GenBank/DDBJ whole genome shotgun (WGS) entry which is preliminary data.</text>
</comment>
<dbReference type="Proteomes" id="UP000663864">
    <property type="component" value="Unassembled WGS sequence"/>
</dbReference>
<protein>
    <submittedName>
        <fullName evidence="6">Uncharacterized protein</fullName>
    </submittedName>
</protein>
<proteinExistence type="predicted"/>
<evidence type="ECO:0000313" key="6">
    <source>
        <dbReference type="EMBL" id="CAF3964250.1"/>
    </source>
</evidence>
<evidence type="ECO:0000313" key="7">
    <source>
        <dbReference type="Proteomes" id="UP000663836"/>
    </source>
</evidence>
<accession>A0A819LPQ0</accession>
<dbReference type="Proteomes" id="UP000663823">
    <property type="component" value="Unassembled WGS sequence"/>
</dbReference>
<dbReference type="EMBL" id="CAJOAX010003711">
    <property type="protein sequence ID" value="CAF3868977.1"/>
    <property type="molecule type" value="Genomic_DNA"/>
</dbReference>
<reference evidence="6" key="1">
    <citation type="submission" date="2021-02" db="EMBL/GenBank/DDBJ databases">
        <authorList>
            <person name="Nowell W R."/>
        </authorList>
    </citation>
    <scope>NUCLEOTIDE SEQUENCE</scope>
</reference>
<dbReference type="AlphaFoldDB" id="A0A819LPQ0"/>
<sequence>MIHLQLKSKLEINKLSSKAEQKIDSNIQKITKSSDNFAWNRSLDRKITLDEIFSAAADDDDDGDVQ</sequence>
<evidence type="ECO:0000313" key="4">
    <source>
        <dbReference type="EMBL" id="CAF3660323.1"/>
    </source>
</evidence>
<name>A0A819LPQ0_9BILA</name>
<dbReference type="EMBL" id="CAJNOT010003987">
    <property type="protein sequence ID" value="CAF1410060.1"/>
    <property type="molecule type" value="Genomic_DNA"/>
</dbReference>
<dbReference type="EMBL" id="CAJOBE010000567">
    <property type="protein sequence ID" value="CAF3660323.1"/>
    <property type="molecule type" value="Genomic_DNA"/>
</dbReference>
<dbReference type="Proteomes" id="UP000663836">
    <property type="component" value="Unassembled WGS sequence"/>
</dbReference>